<accession>A0A7S0BZ27</accession>
<gene>
    <name evidence="2" type="ORF">PINE0816_LOCUS3714</name>
</gene>
<proteinExistence type="predicted"/>
<keyword evidence="1" id="KW-0732">Signal</keyword>
<dbReference type="AlphaFoldDB" id="A0A7S0BZ27"/>
<evidence type="ECO:0008006" key="3">
    <source>
        <dbReference type="Google" id="ProtNLM"/>
    </source>
</evidence>
<organism evidence="2">
    <name type="scientific">Proboscia inermis</name>
    <dbReference type="NCBI Taxonomy" id="420281"/>
    <lineage>
        <taxon>Eukaryota</taxon>
        <taxon>Sar</taxon>
        <taxon>Stramenopiles</taxon>
        <taxon>Ochrophyta</taxon>
        <taxon>Bacillariophyta</taxon>
        <taxon>Coscinodiscophyceae</taxon>
        <taxon>Rhizosoleniophycidae</taxon>
        <taxon>Rhizosoleniales</taxon>
        <taxon>Rhizosoleniaceae</taxon>
        <taxon>Proboscia</taxon>
    </lineage>
</organism>
<reference evidence="2" key="1">
    <citation type="submission" date="2021-01" db="EMBL/GenBank/DDBJ databases">
        <authorList>
            <person name="Corre E."/>
            <person name="Pelletier E."/>
            <person name="Niang G."/>
            <person name="Scheremetjew M."/>
            <person name="Finn R."/>
            <person name="Kale V."/>
            <person name="Holt S."/>
            <person name="Cochrane G."/>
            <person name="Meng A."/>
            <person name="Brown T."/>
            <person name="Cohen L."/>
        </authorList>
    </citation>
    <scope>NUCLEOTIDE SEQUENCE</scope>
    <source>
        <strain evidence="2">CCAP1064/1</strain>
    </source>
</reference>
<name>A0A7S0BZ27_9STRA</name>
<feature type="chain" id="PRO_5030740582" description="Secreted protein" evidence="1">
    <location>
        <begin position="36"/>
        <end position="153"/>
    </location>
</feature>
<evidence type="ECO:0000256" key="1">
    <source>
        <dbReference type="SAM" id="SignalP"/>
    </source>
</evidence>
<dbReference type="EMBL" id="HBEL01007739">
    <property type="protein sequence ID" value="CAD8407595.1"/>
    <property type="molecule type" value="Transcribed_RNA"/>
</dbReference>
<protein>
    <recommendedName>
        <fullName evidence="3">Secreted protein</fullName>
    </recommendedName>
</protein>
<sequence length="153" mass="16824">MAMLLLPQAANLSQPLAAAAAMTLLLLHLQPQVAGNNNLNKLPTYPRWFLEPLLPPRTPSQTSELQAKCFYYPTNAPFTTTSAASSSTDRLRNRRYASAPPKCSSRIRRMVLCRSISNNLCLLRILVQSCVHARITLITVAVNVNIAPPALTQ</sequence>
<evidence type="ECO:0000313" key="2">
    <source>
        <dbReference type="EMBL" id="CAD8407595.1"/>
    </source>
</evidence>
<feature type="signal peptide" evidence="1">
    <location>
        <begin position="1"/>
        <end position="35"/>
    </location>
</feature>